<dbReference type="OrthoDB" id="427711at2759"/>
<feature type="region of interest" description="Disordered" evidence="1">
    <location>
        <begin position="156"/>
        <end position="312"/>
    </location>
</feature>
<dbReference type="GO" id="GO:0003887">
    <property type="term" value="F:DNA-directed DNA polymerase activity"/>
    <property type="evidence" value="ECO:0007669"/>
    <property type="project" value="TreeGrafter"/>
</dbReference>
<dbReference type="FunFam" id="3.40.50.10190:FF:000011">
    <property type="entry name" value="DNA repair protein REV1"/>
    <property type="match status" value="1"/>
</dbReference>
<dbReference type="GO" id="GO:0042276">
    <property type="term" value="P:error-prone translesion synthesis"/>
    <property type="evidence" value="ECO:0007669"/>
    <property type="project" value="TreeGrafter"/>
</dbReference>
<feature type="compositionally biased region" description="Basic and acidic residues" evidence="1">
    <location>
        <begin position="289"/>
        <end position="302"/>
    </location>
</feature>
<dbReference type="InterPro" id="IPR036420">
    <property type="entry name" value="BRCT_dom_sf"/>
</dbReference>
<feature type="compositionally biased region" description="Polar residues" evidence="1">
    <location>
        <begin position="270"/>
        <end position="288"/>
    </location>
</feature>
<dbReference type="PANTHER" id="PTHR45990:SF1">
    <property type="entry name" value="DNA REPAIR PROTEIN REV1"/>
    <property type="match status" value="1"/>
</dbReference>
<dbReference type="GO" id="GO:0070987">
    <property type="term" value="P:error-free translesion synthesis"/>
    <property type="evidence" value="ECO:0007669"/>
    <property type="project" value="TreeGrafter"/>
</dbReference>
<evidence type="ECO:0000313" key="3">
    <source>
        <dbReference type="EMBL" id="PIK51207.1"/>
    </source>
</evidence>
<feature type="compositionally biased region" description="Basic and acidic residues" evidence="1">
    <location>
        <begin position="237"/>
        <end position="268"/>
    </location>
</feature>
<feature type="compositionally biased region" description="Basic and acidic residues" evidence="1">
    <location>
        <begin position="189"/>
        <end position="229"/>
    </location>
</feature>
<keyword evidence="4" id="KW-1185">Reference proteome</keyword>
<dbReference type="SUPFAM" id="SSF52113">
    <property type="entry name" value="BRCT domain"/>
    <property type="match status" value="1"/>
</dbReference>
<dbReference type="STRING" id="307972.A0A2G8KT85"/>
<proteinExistence type="predicted"/>
<dbReference type="CDD" id="cd17719">
    <property type="entry name" value="BRCT_Rev1"/>
    <property type="match status" value="1"/>
</dbReference>
<gene>
    <name evidence="3" type="ORF">BSL78_11924</name>
</gene>
<dbReference type="GO" id="GO:0005634">
    <property type="term" value="C:nucleus"/>
    <property type="evidence" value="ECO:0007669"/>
    <property type="project" value="TreeGrafter"/>
</dbReference>
<name>A0A2G8KT85_STIJA</name>
<comment type="caution">
    <text evidence="3">The sequence shown here is derived from an EMBL/GenBank/DDBJ whole genome shotgun (WGS) entry which is preliminary data.</text>
</comment>
<dbReference type="PANTHER" id="PTHR45990">
    <property type="entry name" value="DNA REPAIR PROTEIN REV1"/>
    <property type="match status" value="1"/>
</dbReference>
<dbReference type="InterPro" id="IPR001357">
    <property type="entry name" value="BRCT_dom"/>
</dbReference>
<evidence type="ECO:0000256" key="1">
    <source>
        <dbReference type="SAM" id="MobiDB-lite"/>
    </source>
</evidence>
<protein>
    <submittedName>
        <fullName evidence="3">Putative DNA repair protein</fullName>
    </submittedName>
</protein>
<feature type="compositionally biased region" description="Polar residues" evidence="1">
    <location>
        <begin position="168"/>
        <end position="182"/>
    </location>
</feature>
<evidence type="ECO:0000259" key="2">
    <source>
        <dbReference type="PROSITE" id="PS50172"/>
    </source>
</evidence>
<evidence type="ECO:0000313" key="4">
    <source>
        <dbReference type="Proteomes" id="UP000230750"/>
    </source>
</evidence>
<dbReference type="Proteomes" id="UP000230750">
    <property type="component" value="Unassembled WGS sequence"/>
</dbReference>
<dbReference type="SMART" id="SM00292">
    <property type="entry name" value="BRCT"/>
    <property type="match status" value="1"/>
</dbReference>
<dbReference type="PROSITE" id="PS50172">
    <property type="entry name" value="BRCT"/>
    <property type="match status" value="1"/>
</dbReference>
<dbReference type="GO" id="GO:0017125">
    <property type="term" value="F:deoxycytidyl transferase activity"/>
    <property type="evidence" value="ECO:0007669"/>
    <property type="project" value="TreeGrafter"/>
</dbReference>
<sequence>MDHVRYANGEIPQDGWGGFEAYMKKKAAKLASQFQLDAGKCDKNGTSSIFKGVSIYVNGYTDPPAEKLKRLMMMHGGRFIYYPTKANTTHIIASNLAYTKIKELKNEKVVRPAWITDSLKAGKLLPHAPYILYRPKASNQTLHRFADKKLSRLDRVQHATESKGEASSLITNPESVSRNVTSEGYYPSSDHKREKVSKSPTEEETDIARTTDSKPDRCDDVTDTVRKGDTFPAPVIHEGDIPSEKFATHELKRVDRSSSEKLERKEGTKTIVSHTGPVNATASPSSNEKSPKLKTEECKIDDNSEDITDPPEFGKLYFPKSTDPNFLPSFYRHSSFYHLTTWRAEHRLFVKELHRNSDGTFPSKQKLIAMYGKTESTLTRKS</sequence>
<dbReference type="EMBL" id="MRZV01000384">
    <property type="protein sequence ID" value="PIK51207.1"/>
    <property type="molecule type" value="Genomic_DNA"/>
</dbReference>
<dbReference type="AlphaFoldDB" id="A0A2G8KT85"/>
<dbReference type="Gene3D" id="3.40.50.10190">
    <property type="entry name" value="BRCT domain"/>
    <property type="match status" value="1"/>
</dbReference>
<reference evidence="3 4" key="1">
    <citation type="journal article" date="2017" name="PLoS Biol.">
        <title>The sea cucumber genome provides insights into morphological evolution and visceral regeneration.</title>
        <authorList>
            <person name="Zhang X."/>
            <person name="Sun L."/>
            <person name="Yuan J."/>
            <person name="Sun Y."/>
            <person name="Gao Y."/>
            <person name="Zhang L."/>
            <person name="Li S."/>
            <person name="Dai H."/>
            <person name="Hamel J.F."/>
            <person name="Liu C."/>
            <person name="Yu Y."/>
            <person name="Liu S."/>
            <person name="Lin W."/>
            <person name="Guo K."/>
            <person name="Jin S."/>
            <person name="Xu P."/>
            <person name="Storey K.B."/>
            <person name="Huan P."/>
            <person name="Zhang T."/>
            <person name="Zhou Y."/>
            <person name="Zhang J."/>
            <person name="Lin C."/>
            <person name="Li X."/>
            <person name="Xing L."/>
            <person name="Huo D."/>
            <person name="Sun M."/>
            <person name="Wang L."/>
            <person name="Mercier A."/>
            <person name="Li F."/>
            <person name="Yang H."/>
            <person name="Xiang J."/>
        </authorList>
    </citation>
    <scope>NUCLEOTIDE SEQUENCE [LARGE SCALE GENOMIC DNA]</scope>
    <source>
        <strain evidence="3">Shaxun</strain>
        <tissue evidence="3">Muscle</tissue>
    </source>
</reference>
<organism evidence="3 4">
    <name type="scientific">Stichopus japonicus</name>
    <name type="common">Sea cucumber</name>
    <dbReference type="NCBI Taxonomy" id="307972"/>
    <lineage>
        <taxon>Eukaryota</taxon>
        <taxon>Metazoa</taxon>
        <taxon>Echinodermata</taxon>
        <taxon>Eleutherozoa</taxon>
        <taxon>Echinozoa</taxon>
        <taxon>Holothuroidea</taxon>
        <taxon>Aspidochirotacea</taxon>
        <taxon>Aspidochirotida</taxon>
        <taxon>Stichopodidae</taxon>
        <taxon>Apostichopus</taxon>
    </lineage>
</organism>
<dbReference type="Pfam" id="PF16589">
    <property type="entry name" value="BRCT_2"/>
    <property type="match status" value="1"/>
</dbReference>
<feature type="domain" description="BRCT" evidence="2">
    <location>
        <begin position="45"/>
        <end position="132"/>
    </location>
</feature>
<accession>A0A2G8KT85</accession>